<feature type="compositionally biased region" description="Basic and acidic residues" evidence="1">
    <location>
        <begin position="79"/>
        <end position="88"/>
    </location>
</feature>
<evidence type="ECO:0000256" key="1">
    <source>
        <dbReference type="SAM" id="MobiDB-lite"/>
    </source>
</evidence>
<name>A0A834IPP4_RHYFE</name>
<evidence type="ECO:0000313" key="3">
    <source>
        <dbReference type="Proteomes" id="UP000625711"/>
    </source>
</evidence>
<proteinExistence type="predicted"/>
<evidence type="ECO:0000313" key="2">
    <source>
        <dbReference type="EMBL" id="KAF7285054.1"/>
    </source>
</evidence>
<comment type="caution">
    <text evidence="2">The sequence shown here is derived from an EMBL/GenBank/DDBJ whole genome shotgun (WGS) entry which is preliminary data.</text>
</comment>
<protein>
    <submittedName>
        <fullName evidence="2">Uncharacterized protein</fullName>
    </submittedName>
</protein>
<accession>A0A834IPP4</accession>
<gene>
    <name evidence="2" type="ORF">GWI33_012359</name>
</gene>
<keyword evidence="3" id="KW-1185">Reference proteome</keyword>
<sequence>MSDYKKIWKYYEAKSCFLHNKDPPSFRHRGHASNVFYVTLVKPFVVVVFPSTDSTPECGARNRQTGRSRPCRGHGASSRTDHVEDHVPWKRPGVLPAHRSIGRGVFKAVSVGATRRRTEPCRRRPRAGPGGGWWWRWRLRRRGWRKNEEYKKTLDTLGDKVLCGFKSRLGGGRGSAAVLILQSVIVDLHNGIKFAKLIFFSSDYTSSVNGNTESFIHWD</sequence>
<dbReference type="Proteomes" id="UP000625711">
    <property type="component" value="Unassembled WGS sequence"/>
</dbReference>
<organism evidence="2 3">
    <name type="scientific">Rhynchophorus ferrugineus</name>
    <name type="common">Red palm weevil</name>
    <name type="synonym">Curculio ferrugineus</name>
    <dbReference type="NCBI Taxonomy" id="354439"/>
    <lineage>
        <taxon>Eukaryota</taxon>
        <taxon>Metazoa</taxon>
        <taxon>Ecdysozoa</taxon>
        <taxon>Arthropoda</taxon>
        <taxon>Hexapoda</taxon>
        <taxon>Insecta</taxon>
        <taxon>Pterygota</taxon>
        <taxon>Neoptera</taxon>
        <taxon>Endopterygota</taxon>
        <taxon>Coleoptera</taxon>
        <taxon>Polyphaga</taxon>
        <taxon>Cucujiformia</taxon>
        <taxon>Curculionidae</taxon>
        <taxon>Dryophthorinae</taxon>
        <taxon>Rhynchophorus</taxon>
    </lineage>
</organism>
<dbReference type="EMBL" id="JAACXV010000062">
    <property type="protein sequence ID" value="KAF7285054.1"/>
    <property type="molecule type" value="Genomic_DNA"/>
</dbReference>
<feature type="region of interest" description="Disordered" evidence="1">
    <location>
        <begin position="53"/>
        <end position="89"/>
    </location>
</feature>
<dbReference type="AlphaFoldDB" id="A0A834IPP4"/>
<reference evidence="2" key="1">
    <citation type="submission" date="2020-08" db="EMBL/GenBank/DDBJ databases">
        <title>Genome sequencing and assembly of the red palm weevil Rhynchophorus ferrugineus.</title>
        <authorList>
            <person name="Dias G.B."/>
            <person name="Bergman C.M."/>
            <person name="Manee M."/>
        </authorList>
    </citation>
    <scope>NUCLEOTIDE SEQUENCE</scope>
    <source>
        <strain evidence="2">AA-2017</strain>
        <tissue evidence="2">Whole larva</tissue>
    </source>
</reference>